<proteinExistence type="predicted"/>
<gene>
    <name evidence="1" type="ORF">S01H1_74350</name>
</gene>
<dbReference type="AlphaFoldDB" id="X0WZ11"/>
<dbReference type="EMBL" id="BARS01049741">
    <property type="protein sequence ID" value="GAG36199.1"/>
    <property type="molecule type" value="Genomic_DNA"/>
</dbReference>
<feature type="non-terminal residue" evidence="1">
    <location>
        <position position="1"/>
    </location>
</feature>
<protein>
    <submittedName>
        <fullName evidence="1">Uncharacterized protein</fullName>
    </submittedName>
</protein>
<reference evidence="1" key="1">
    <citation type="journal article" date="2014" name="Front. Microbiol.">
        <title>High frequency of phylogenetically diverse reductive dehalogenase-homologous genes in deep subseafloor sedimentary metagenomes.</title>
        <authorList>
            <person name="Kawai M."/>
            <person name="Futagami T."/>
            <person name="Toyoda A."/>
            <person name="Takaki Y."/>
            <person name="Nishi S."/>
            <person name="Hori S."/>
            <person name="Arai W."/>
            <person name="Tsubouchi T."/>
            <person name="Morono Y."/>
            <person name="Uchiyama I."/>
            <person name="Ito T."/>
            <person name="Fujiyama A."/>
            <person name="Inagaki F."/>
            <person name="Takami H."/>
        </authorList>
    </citation>
    <scope>NUCLEOTIDE SEQUENCE</scope>
    <source>
        <strain evidence="1">Expedition CK06-06</strain>
    </source>
</reference>
<organism evidence="1">
    <name type="scientific">marine sediment metagenome</name>
    <dbReference type="NCBI Taxonomy" id="412755"/>
    <lineage>
        <taxon>unclassified sequences</taxon>
        <taxon>metagenomes</taxon>
        <taxon>ecological metagenomes</taxon>
    </lineage>
</organism>
<evidence type="ECO:0000313" key="1">
    <source>
        <dbReference type="EMBL" id="GAG36199.1"/>
    </source>
</evidence>
<name>X0WZ11_9ZZZZ</name>
<comment type="caution">
    <text evidence="1">The sequence shown here is derived from an EMBL/GenBank/DDBJ whole genome shotgun (WGS) entry which is preliminary data.</text>
</comment>
<sequence length="35" mass="4107">EGSHLFTSRFDDREALDTFEKFYCYSQPGSMTVIE</sequence>
<accession>X0WZ11</accession>